<dbReference type="Pfam" id="PF02911">
    <property type="entry name" value="Formyl_trans_C"/>
    <property type="match status" value="1"/>
</dbReference>
<comment type="caution">
    <text evidence="7">The sequence shown here is derived from an EMBL/GenBank/DDBJ whole genome shotgun (WGS) entry which is preliminary data.</text>
</comment>
<feature type="domain" description="Formyl transferase N-terminal" evidence="5">
    <location>
        <begin position="125"/>
        <end position="206"/>
    </location>
</feature>
<feature type="domain" description="Formyl transferase C-terminal" evidence="6">
    <location>
        <begin position="252"/>
        <end position="355"/>
    </location>
</feature>
<evidence type="ECO:0000256" key="3">
    <source>
        <dbReference type="ARBA" id="ARBA00022679"/>
    </source>
</evidence>
<evidence type="ECO:0000256" key="1">
    <source>
        <dbReference type="ARBA" id="ARBA00010699"/>
    </source>
</evidence>
<dbReference type="Pfam" id="PF00551">
    <property type="entry name" value="Formyl_trans_N"/>
    <property type="match status" value="1"/>
</dbReference>
<protein>
    <recommendedName>
        <fullName evidence="2">methionyl-tRNA formyltransferase</fullName>
        <ecNumber evidence="2">2.1.2.9</ecNumber>
    </recommendedName>
</protein>
<dbReference type="GO" id="GO:0004479">
    <property type="term" value="F:methionyl-tRNA formyltransferase activity"/>
    <property type="evidence" value="ECO:0007669"/>
    <property type="project" value="UniProtKB-EC"/>
</dbReference>
<dbReference type="InterPro" id="IPR005793">
    <property type="entry name" value="Formyl_trans_C"/>
</dbReference>
<dbReference type="InterPro" id="IPR011034">
    <property type="entry name" value="Formyl_transferase-like_C_sf"/>
</dbReference>
<dbReference type="InterPro" id="IPR041711">
    <property type="entry name" value="Met-tRNA-FMT_N"/>
</dbReference>
<proteinExistence type="inferred from homology"/>
<evidence type="ECO:0000256" key="4">
    <source>
        <dbReference type="ARBA" id="ARBA00022917"/>
    </source>
</evidence>
<dbReference type="OrthoDB" id="10268103at2759"/>
<dbReference type="InterPro" id="IPR002376">
    <property type="entry name" value="Formyl_transf_N"/>
</dbReference>
<dbReference type="AlphaFoldDB" id="A0A9W9AVZ2"/>
<evidence type="ECO:0000259" key="5">
    <source>
        <dbReference type="Pfam" id="PF00551"/>
    </source>
</evidence>
<evidence type="ECO:0000313" key="8">
    <source>
        <dbReference type="Proteomes" id="UP001150266"/>
    </source>
</evidence>
<name>A0A9W9AVZ2_9AGAR</name>
<comment type="similarity">
    <text evidence="1">Belongs to the Fmt family.</text>
</comment>
<evidence type="ECO:0000259" key="6">
    <source>
        <dbReference type="Pfam" id="PF02911"/>
    </source>
</evidence>
<gene>
    <name evidence="7" type="ORF">J3R30DRAFT_3417073</name>
</gene>
<accession>A0A9W9AVZ2</accession>
<dbReference type="PANTHER" id="PTHR11138:SF5">
    <property type="entry name" value="METHIONYL-TRNA FORMYLTRANSFERASE, MITOCHONDRIAL"/>
    <property type="match status" value="1"/>
</dbReference>
<dbReference type="SUPFAM" id="SSF53328">
    <property type="entry name" value="Formyltransferase"/>
    <property type="match status" value="1"/>
</dbReference>
<sequence>MCWLPKCLPKTPLRVKHDFHSRRTLQTSTTWSKQFKILFMGRDEFSCLVLQELHRSDVWEEIHLATNPDEKVDRGSRLSVSPLKVLGHSLGLPVHIIPPKAEFRNWIIPPPFSDVNNGPPPLQHIIITASFGRILPFKMLKSFAPDRRLNIHPSLLPAYRGAAPIQHAIMNDEKETGVCVTNMLKRSEGIDAGPIWGIRRLSMPENIVFSDLRDELAVEGGQLLASVLRDMMIGKAVSKIQPQTNISFAPTISFKDATLDFTTTTAEAIVRTHRAIGHQRPLTVYLPTIKTLQMHLPSVHVSPPPYTPTVPGRACYSKPDKAILLRCADNSVLSILKVKQEGRALLDAREWWSGAKSFGLVVNNEINFDSQDDVDQWLQPEFIG</sequence>
<dbReference type="SUPFAM" id="SSF50486">
    <property type="entry name" value="FMT C-terminal domain-like"/>
    <property type="match status" value="1"/>
</dbReference>
<dbReference type="InterPro" id="IPR036477">
    <property type="entry name" value="Formyl_transf_N_sf"/>
</dbReference>
<keyword evidence="3 7" id="KW-0808">Transferase</keyword>
<keyword evidence="8" id="KW-1185">Reference proteome</keyword>
<reference evidence="7" key="1">
    <citation type="submission" date="2022-08" db="EMBL/GenBank/DDBJ databases">
        <title>A Global Phylogenomic Analysis of the Shiitake Genus Lentinula.</title>
        <authorList>
            <consortium name="DOE Joint Genome Institute"/>
            <person name="Sierra-Patev S."/>
            <person name="Min B."/>
            <person name="Naranjo-Ortiz M."/>
            <person name="Looney B."/>
            <person name="Konkel Z."/>
            <person name="Slot J.C."/>
            <person name="Sakamoto Y."/>
            <person name="Steenwyk J.L."/>
            <person name="Rokas A."/>
            <person name="Carro J."/>
            <person name="Camarero S."/>
            <person name="Ferreira P."/>
            <person name="Molpeceres G."/>
            <person name="Ruiz-Duenas F.J."/>
            <person name="Serrano A."/>
            <person name="Henrissat B."/>
            <person name="Drula E."/>
            <person name="Hughes K.W."/>
            <person name="Mata J.L."/>
            <person name="Ishikawa N.K."/>
            <person name="Vargas-Isla R."/>
            <person name="Ushijima S."/>
            <person name="Smith C.A."/>
            <person name="Ahrendt S."/>
            <person name="Andreopoulos W."/>
            <person name="He G."/>
            <person name="Labutti K."/>
            <person name="Lipzen A."/>
            <person name="Ng V."/>
            <person name="Riley R."/>
            <person name="Sandor L."/>
            <person name="Barry K."/>
            <person name="Martinez A.T."/>
            <person name="Xiao Y."/>
            <person name="Gibbons J.G."/>
            <person name="Terashima K."/>
            <person name="Grigoriev I.V."/>
            <person name="Hibbett D.S."/>
        </authorList>
    </citation>
    <scope>NUCLEOTIDE SEQUENCE</scope>
    <source>
        <strain evidence="7">JLM2183</strain>
    </source>
</reference>
<dbReference type="Gene3D" id="3.40.50.12230">
    <property type="match status" value="1"/>
</dbReference>
<dbReference type="EC" id="2.1.2.9" evidence="2"/>
<dbReference type="PANTHER" id="PTHR11138">
    <property type="entry name" value="METHIONYL-TRNA FORMYLTRANSFERASE"/>
    <property type="match status" value="1"/>
</dbReference>
<organism evidence="7 8">
    <name type="scientific">Lentinula aciculospora</name>
    <dbReference type="NCBI Taxonomy" id="153920"/>
    <lineage>
        <taxon>Eukaryota</taxon>
        <taxon>Fungi</taxon>
        <taxon>Dikarya</taxon>
        <taxon>Basidiomycota</taxon>
        <taxon>Agaricomycotina</taxon>
        <taxon>Agaricomycetes</taxon>
        <taxon>Agaricomycetidae</taxon>
        <taxon>Agaricales</taxon>
        <taxon>Marasmiineae</taxon>
        <taxon>Omphalotaceae</taxon>
        <taxon>Lentinula</taxon>
    </lineage>
</organism>
<dbReference type="Proteomes" id="UP001150266">
    <property type="component" value="Unassembled WGS sequence"/>
</dbReference>
<dbReference type="CDD" id="cd08646">
    <property type="entry name" value="FMT_core_Met-tRNA-FMT_N"/>
    <property type="match status" value="1"/>
</dbReference>
<dbReference type="EMBL" id="JAOTPV010000001">
    <property type="protein sequence ID" value="KAJ4489876.1"/>
    <property type="molecule type" value="Genomic_DNA"/>
</dbReference>
<dbReference type="GO" id="GO:0005739">
    <property type="term" value="C:mitochondrion"/>
    <property type="evidence" value="ECO:0007669"/>
    <property type="project" value="TreeGrafter"/>
</dbReference>
<evidence type="ECO:0000256" key="2">
    <source>
        <dbReference type="ARBA" id="ARBA00012261"/>
    </source>
</evidence>
<evidence type="ECO:0000313" key="7">
    <source>
        <dbReference type="EMBL" id="KAJ4489876.1"/>
    </source>
</evidence>
<keyword evidence="4" id="KW-0648">Protein biosynthesis</keyword>